<reference evidence="2" key="1">
    <citation type="submission" date="2019-09" db="UniProtKB">
        <authorList>
            <consortium name="WormBaseParasite"/>
        </authorList>
    </citation>
    <scope>IDENTIFICATION</scope>
</reference>
<evidence type="ECO:0000313" key="2">
    <source>
        <dbReference type="WBParaSite" id="HPBE_0002572301-mRNA-1"/>
    </source>
</evidence>
<organism evidence="1 2">
    <name type="scientific">Heligmosomoides polygyrus</name>
    <name type="common">Parasitic roundworm</name>
    <dbReference type="NCBI Taxonomy" id="6339"/>
    <lineage>
        <taxon>Eukaryota</taxon>
        <taxon>Metazoa</taxon>
        <taxon>Ecdysozoa</taxon>
        <taxon>Nematoda</taxon>
        <taxon>Chromadorea</taxon>
        <taxon>Rhabditida</taxon>
        <taxon>Rhabditina</taxon>
        <taxon>Rhabditomorpha</taxon>
        <taxon>Strongyloidea</taxon>
        <taxon>Heligmosomidae</taxon>
        <taxon>Heligmosomoides</taxon>
    </lineage>
</organism>
<sequence length="202" mass="23040">LQRTVKVENELHDLQELPPHVAEDSGGHLRAIHDYHVGSSDAYSEEADCEPDFEDDHFLSSYKNDARITKDGIYIDPKTFVPPFSCPIEGCEWRGSYRASRSQHIRSVHPDYVPPKKKAPIRGDILSDRRHSQRLYPAVRRTAVANRKHHNVAAWQAATAADGVYYHQVFTTIGVYEYDASTAGWSPKDAHLMRFRKTSPRL</sequence>
<dbReference type="AlphaFoldDB" id="A0A183GSQ3"/>
<dbReference type="WBParaSite" id="HPBE_0002572301-mRNA-1">
    <property type="protein sequence ID" value="HPBE_0002572301-mRNA-1"/>
    <property type="gene ID" value="HPBE_0002572301"/>
</dbReference>
<proteinExistence type="predicted"/>
<keyword evidence="1" id="KW-1185">Reference proteome</keyword>
<name>A0A183GSQ3_HELPZ</name>
<accession>A0A183GSQ3</accession>
<dbReference type="Proteomes" id="UP000050761">
    <property type="component" value="Unassembled WGS sequence"/>
</dbReference>
<evidence type="ECO:0000313" key="1">
    <source>
        <dbReference type="Proteomes" id="UP000050761"/>
    </source>
</evidence>
<protein>
    <submittedName>
        <fullName evidence="2">C2H2-type domain-containing protein</fullName>
    </submittedName>
</protein>